<dbReference type="PANTHER" id="PTHR37489">
    <property type="entry name" value="DUF3500 DOMAIN-CONTAINING PROTEIN"/>
    <property type="match status" value="1"/>
</dbReference>
<accession>A0A853CLV7</accession>
<proteinExistence type="predicted"/>
<dbReference type="InterPro" id="IPR021889">
    <property type="entry name" value="DUF3500"/>
</dbReference>
<dbReference type="Pfam" id="PF12006">
    <property type="entry name" value="DUF3500"/>
    <property type="match status" value="1"/>
</dbReference>
<protein>
    <recommendedName>
        <fullName evidence="4">DUF3500 domain-containing protein</fullName>
    </recommendedName>
</protein>
<gene>
    <name evidence="2" type="ORF">GGQ55_004835</name>
</gene>
<dbReference type="Proteomes" id="UP000541969">
    <property type="component" value="Unassembled WGS sequence"/>
</dbReference>
<dbReference type="PANTHER" id="PTHR37489:SF1">
    <property type="entry name" value="DUF3500 DOMAIN-CONTAINING PROTEIN"/>
    <property type="match status" value="1"/>
</dbReference>
<evidence type="ECO:0008006" key="4">
    <source>
        <dbReference type="Google" id="ProtNLM"/>
    </source>
</evidence>
<evidence type="ECO:0000256" key="1">
    <source>
        <dbReference type="SAM" id="MobiDB-lite"/>
    </source>
</evidence>
<evidence type="ECO:0000313" key="2">
    <source>
        <dbReference type="EMBL" id="NYJ08557.1"/>
    </source>
</evidence>
<comment type="caution">
    <text evidence="2">The sequence shown here is derived from an EMBL/GenBank/DDBJ whole genome shotgun (WGS) entry which is preliminary data.</text>
</comment>
<dbReference type="EMBL" id="JACBZT010000001">
    <property type="protein sequence ID" value="NYJ08557.1"/>
    <property type="molecule type" value="Genomic_DNA"/>
</dbReference>
<evidence type="ECO:0000313" key="3">
    <source>
        <dbReference type="Proteomes" id="UP000541969"/>
    </source>
</evidence>
<dbReference type="AlphaFoldDB" id="A0A853CLV7"/>
<dbReference type="RefSeq" id="WP_179721241.1">
    <property type="nucleotide sequence ID" value="NZ_JACBZT010000001.1"/>
</dbReference>
<organism evidence="2 3">
    <name type="scientific">Petropleomorpha daqingensis</name>
    <dbReference type="NCBI Taxonomy" id="2026353"/>
    <lineage>
        <taxon>Bacteria</taxon>
        <taxon>Bacillati</taxon>
        <taxon>Actinomycetota</taxon>
        <taxon>Actinomycetes</taxon>
        <taxon>Geodermatophilales</taxon>
        <taxon>Geodermatophilaceae</taxon>
        <taxon>Petropleomorpha</taxon>
    </lineage>
</organism>
<keyword evidence="3" id="KW-1185">Reference proteome</keyword>
<feature type="region of interest" description="Disordered" evidence="1">
    <location>
        <begin position="417"/>
        <end position="440"/>
    </location>
</feature>
<sequence length="440" mass="49232">MAGEYRRYLFGHDHPRLAEVRGLDPYSYGEFARKPGTFTGGLVEGWTPLYRNDFRGVTEDGVLREGLYQLTPAEPGEEAPVAAMVEAATDLLSVLDEQQKSRLLHPVDAVEWQTWANPEFLQFDTGLRLDRQPEIVREKALDLVRASLSPEGFAQAHAMMLVNGFLGEVVDLESVLNEWSYNIALYGEPDLRAPWGWQLYGHHAALNCLVVEGRMSLSPVFLGAEPDEIDAGPHAGLRDLFADRVQLGLDLMAALTDEQRAAATVYAQMVDPAMPEGRVHPGDERHLAGAFQDNRVIPFEGVRVTGLAEAAQRAARGIAESFVRLLPEGPRKARMREIEAHLDETWFSWIGGSRPGDVFYYRLQSPVLIAELDHHCGVFLDYDTPQPFHVHTVLRTPHGNDYGRAWVRQWRERNQPVREDLVPLPANGNGLREGEPGHPS</sequence>
<name>A0A853CLV7_9ACTN</name>
<reference evidence="2 3" key="1">
    <citation type="submission" date="2020-07" db="EMBL/GenBank/DDBJ databases">
        <title>Sequencing the genomes of 1000 actinobacteria strains.</title>
        <authorList>
            <person name="Klenk H.-P."/>
        </authorList>
    </citation>
    <scope>NUCLEOTIDE SEQUENCE [LARGE SCALE GENOMIC DNA]</scope>
    <source>
        <strain evidence="2 3">DSM 104001</strain>
    </source>
</reference>